<comment type="caution">
    <text evidence="1">The sequence shown here is derived from an EMBL/GenBank/DDBJ whole genome shotgun (WGS) entry which is preliminary data.</text>
</comment>
<gene>
    <name evidence="1" type="ORF">FW778_22190</name>
</gene>
<evidence type="ECO:0000313" key="1">
    <source>
        <dbReference type="EMBL" id="KAA9034549.1"/>
    </source>
</evidence>
<dbReference type="Proteomes" id="UP000326903">
    <property type="component" value="Unassembled WGS sequence"/>
</dbReference>
<evidence type="ECO:0000313" key="2">
    <source>
        <dbReference type="Proteomes" id="UP000326903"/>
    </source>
</evidence>
<keyword evidence="2" id="KW-1185">Reference proteome</keyword>
<reference evidence="1 2" key="1">
    <citation type="submission" date="2019-09" db="EMBL/GenBank/DDBJ databases">
        <title>Draft genome sequence of Ginsengibacter sp. BR5-29.</title>
        <authorList>
            <person name="Im W.-T."/>
        </authorList>
    </citation>
    <scope>NUCLEOTIDE SEQUENCE [LARGE SCALE GENOMIC DNA]</scope>
    <source>
        <strain evidence="1 2">BR5-29</strain>
    </source>
</reference>
<name>A0A5J5I9P3_9BACT</name>
<sequence length="112" mass="12685">MAHILKIKPIIKKSKIAFSSKVAFIGDLYIDGIYFCKINLTKKNAIQDIQVLEGEHMFSLKNVSSISDNKIVKNSGKNDSVIISRNVSIKFETERWYDETKEGMGKAIIIPH</sequence>
<accession>A0A5J5I9P3</accession>
<proteinExistence type="predicted"/>
<dbReference type="AlphaFoldDB" id="A0A5J5I9P3"/>
<dbReference type="EMBL" id="VYQF01000014">
    <property type="protein sequence ID" value="KAA9034549.1"/>
    <property type="molecule type" value="Genomic_DNA"/>
</dbReference>
<organism evidence="1 2">
    <name type="scientific">Ginsengibacter hankyongi</name>
    <dbReference type="NCBI Taxonomy" id="2607284"/>
    <lineage>
        <taxon>Bacteria</taxon>
        <taxon>Pseudomonadati</taxon>
        <taxon>Bacteroidota</taxon>
        <taxon>Chitinophagia</taxon>
        <taxon>Chitinophagales</taxon>
        <taxon>Chitinophagaceae</taxon>
        <taxon>Ginsengibacter</taxon>
    </lineage>
</organism>
<protein>
    <submittedName>
        <fullName evidence="1">Uncharacterized protein</fullName>
    </submittedName>
</protein>